<dbReference type="EMBL" id="BARS01026110">
    <property type="protein sequence ID" value="GAG11856.1"/>
    <property type="molecule type" value="Genomic_DNA"/>
</dbReference>
<sequence>MQANLVTQIVRTVMQLIWSVLGAWGLESLIDSAEFELWLTGLVTALLVAALSWAERKLPWLGKLFVFAKTPEYEETQ</sequence>
<evidence type="ECO:0000313" key="1">
    <source>
        <dbReference type="EMBL" id="GAG11856.1"/>
    </source>
</evidence>
<organism evidence="1">
    <name type="scientific">marine sediment metagenome</name>
    <dbReference type="NCBI Taxonomy" id="412755"/>
    <lineage>
        <taxon>unclassified sequences</taxon>
        <taxon>metagenomes</taxon>
        <taxon>ecological metagenomes</taxon>
    </lineage>
</organism>
<proteinExistence type="predicted"/>
<protein>
    <submittedName>
        <fullName evidence="1">Uncharacterized protein</fullName>
    </submittedName>
</protein>
<comment type="caution">
    <text evidence="1">The sequence shown here is derived from an EMBL/GenBank/DDBJ whole genome shotgun (WGS) entry which is preliminary data.</text>
</comment>
<accession>X0WGP0</accession>
<gene>
    <name evidence="1" type="ORF">S01H1_41187</name>
</gene>
<dbReference type="AlphaFoldDB" id="X0WGP0"/>
<reference evidence="1" key="1">
    <citation type="journal article" date="2014" name="Front. Microbiol.">
        <title>High frequency of phylogenetically diverse reductive dehalogenase-homologous genes in deep subseafloor sedimentary metagenomes.</title>
        <authorList>
            <person name="Kawai M."/>
            <person name="Futagami T."/>
            <person name="Toyoda A."/>
            <person name="Takaki Y."/>
            <person name="Nishi S."/>
            <person name="Hori S."/>
            <person name="Arai W."/>
            <person name="Tsubouchi T."/>
            <person name="Morono Y."/>
            <person name="Uchiyama I."/>
            <person name="Ito T."/>
            <person name="Fujiyama A."/>
            <person name="Inagaki F."/>
            <person name="Takami H."/>
        </authorList>
    </citation>
    <scope>NUCLEOTIDE SEQUENCE</scope>
    <source>
        <strain evidence="1">Expedition CK06-06</strain>
    </source>
</reference>
<name>X0WGP0_9ZZZZ</name>